<dbReference type="Gene3D" id="3.30.420.10">
    <property type="entry name" value="Ribonuclease H-like superfamily/Ribonuclease H"/>
    <property type="match status" value="1"/>
</dbReference>
<evidence type="ECO:0000256" key="5">
    <source>
        <dbReference type="ARBA" id="ARBA00022490"/>
    </source>
</evidence>
<comment type="catalytic activity">
    <reaction evidence="1 11">
        <text>Endonucleolytic cleavage to 5'-phosphomonoester.</text>
        <dbReference type="EC" id="3.1.26.4"/>
    </reaction>
</comment>
<dbReference type="GO" id="GO:0005737">
    <property type="term" value="C:cytoplasm"/>
    <property type="evidence" value="ECO:0007669"/>
    <property type="project" value="UniProtKB-SubCell"/>
</dbReference>
<dbReference type="GO" id="GO:0003723">
    <property type="term" value="F:RNA binding"/>
    <property type="evidence" value="ECO:0007669"/>
    <property type="project" value="UniProtKB-UniRule"/>
</dbReference>
<dbReference type="GO" id="GO:0046872">
    <property type="term" value="F:metal ion binding"/>
    <property type="evidence" value="ECO:0007669"/>
    <property type="project" value="UniProtKB-KW"/>
</dbReference>
<dbReference type="GO" id="GO:0004523">
    <property type="term" value="F:RNA-DNA hybrid ribonuclease activity"/>
    <property type="evidence" value="ECO:0007669"/>
    <property type="project" value="UniProtKB-EC"/>
</dbReference>
<accession>G9X1U4</accession>
<comment type="caution">
    <text evidence="13">The sequence shown here is derived from an EMBL/GenBank/DDBJ whole genome shotgun (WGS) entry which is preliminary data.</text>
</comment>
<proteinExistence type="inferred from homology"/>
<dbReference type="BioCyc" id="EBAC796937-HMP:GMGH-367-MONOMER"/>
<dbReference type="EMBL" id="AFZE01000045">
    <property type="protein sequence ID" value="EHL13067.1"/>
    <property type="molecule type" value="Genomic_DNA"/>
</dbReference>
<dbReference type="PROSITE" id="PS51975">
    <property type="entry name" value="RNASE_H_2"/>
    <property type="match status" value="1"/>
</dbReference>
<evidence type="ECO:0000256" key="4">
    <source>
        <dbReference type="ARBA" id="ARBA00008378"/>
    </source>
</evidence>
<dbReference type="InterPro" id="IPR036397">
    <property type="entry name" value="RNaseH_sf"/>
</dbReference>
<evidence type="ECO:0000313" key="14">
    <source>
        <dbReference type="Proteomes" id="UP000006437"/>
    </source>
</evidence>
<dbReference type="EC" id="3.1.26.4" evidence="11"/>
<keyword evidence="8 11" id="KW-0255">Endonuclease</keyword>
<comment type="caution">
    <text evidence="10">Lacks conserved residue(s) required for the propagation of feature annotation.</text>
</comment>
<keyword evidence="9 11" id="KW-0378">Hydrolase</keyword>
<dbReference type="InterPro" id="IPR012337">
    <property type="entry name" value="RNaseH-like_sf"/>
</dbReference>
<dbReference type="AlphaFoldDB" id="G9X1U4"/>
<evidence type="ECO:0000256" key="2">
    <source>
        <dbReference type="ARBA" id="ARBA00004065"/>
    </source>
</evidence>
<dbReference type="InterPro" id="IPR024567">
    <property type="entry name" value="RNase_HII/HIII_dom"/>
</dbReference>
<dbReference type="Proteomes" id="UP000006437">
    <property type="component" value="Unassembled WGS sequence"/>
</dbReference>
<dbReference type="PANTHER" id="PTHR10954:SF23">
    <property type="entry name" value="RIBONUCLEASE"/>
    <property type="match status" value="1"/>
</dbReference>
<comment type="function">
    <text evidence="2 11">Endonuclease that specifically degrades the RNA of RNA-DNA hybrids.</text>
</comment>
<keyword evidence="7" id="KW-0479">Metal-binding</keyword>
<dbReference type="PANTHER" id="PTHR10954">
    <property type="entry name" value="RIBONUCLEASE H2 SUBUNIT A"/>
    <property type="match status" value="1"/>
</dbReference>
<protein>
    <recommendedName>
        <fullName evidence="11">Ribonuclease</fullName>
        <ecNumber evidence="11">3.1.26.4</ecNumber>
    </recommendedName>
</protein>
<sequence length="145" mass="17096">MEINELLKQNSKFIKDFVSNIEFEQYPYYINQFSLSEKKSIQNIGISMSKKLDKLEKEKLRIQDMYEYEKNIKISDNINNVLCLDEVGRGPLAGPVVVCGVMLENNPNILYVNDSKKLSEEKRKDIYSQIIKKIYNIKQKYWITT</sequence>
<dbReference type="GO" id="GO:0032299">
    <property type="term" value="C:ribonuclease H2 complex"/>
    <property type="evidence" value="ECO:0007669"/>
    <property type="project" value="TreeGrafter"/>
</dbReference>
<evidence type="ECO:0000313" key="13">
    <source>
        <dbReference type="EMBL" id="EHL13067.1"/>
    </source>
</evidence>
<keyword evidence="6 11" id="KW-0540">Nuclease</keyword>
<dbReference type="Pfam" id="PF01351">
    <property type="entry name" value="RNase_HII"/>
    <property type="match status" value="1"/>
</dbReference>
<reference evidence="13 14" key="1">
    <citation type="submission" date="2011-08" db="EMBL/GenBank/DDBJ databases">
        <title>The Genome Sequence of Eubacteriaceae bacterium ACC19a.</title>
        <authorList>
            <consortium name="The Broad Institute Genome Sequencing Platform"/>
            <person name="Earl A."/>
            <person name="Ward D."/>
            <person name="Feldgarden M."/>
            <person name="Gevers D."/>
            <person name="Sizova M."/>
            <person name="Hazen A."/>
            <person name="Epstein S."/>
            <person name="Young S.K."/>
            <person name="Zeng Q."/>
            <person name="Gargeya S."/>
            <person name="Fitzgerald M."/>
            <person name="Haas B."/>
            <person name="Abouelleil A."/>
            <person name="Alvarado L."/>
            <person name="Arachchi H.M."/>
            <person name="Berlin A."/>
            <person name="Brown A."/>
            <person name="Chapman S.B."/>
            <person name="Chen Z."/>
            <person name="Dunbar C."/>
            <person name="Freedman E."/>
            <person name="Gearin G."/>
            <person name="Gellesch M."/>
            <person name="Goldberg J."/>
            <person name="Griggs A."/>
            <person name="Gujja S."/>
            <person name="Heiman D."/>
            <person name="Howarth C."/>
            <person name="Larson L."/>
            <person name="Lui A."/>
            <person name="MacDonald P.J.P."/>
            <person name="Montmayeur A."/>
            <person name="Murphy C."/>
            <person name="Neiman D."/>
            <person name="Pearson M."/>
            <person name="Priest M."/>
            <person name="Roberts A."/>
            <person name="Saif S."/>
            <person name="Shea T."/>
            <person name="Shenoy N."/>
            <person name="Sisk P."/>
            <person name="Stolte C."/>
            <person name="Sykes S."/>
            <person name="Wortman J."/>
            <person name="Nusbaum C."/>
            <person name="Birren B."/>
        </authorList>
    </citation>
    <scope>NUCLEOTIDE SEQUENCE [LARGE SCALE GENOMIC DNA]</scope>
    <source>
        <strain evidence="13 14">ACC19a</strain>
    </source>
</reference>
<evidence type="ECO:0000256" key="8">
    <source>
        <dbReference type="ARBA" id="ARBA00022759"/>
    </source>
</evidence>
<organism evidence="13 14">
    <name type="scientific">Peptoanaerobacter stomatis</name>
    <dbReference type="NCBI Taxonomy" id="796937"/>
    <lineage>
        <taxon>Bacteria</taxon>
        <taxon>Bacillati</taxon>
        <taxon>Bacillota</taxon>
        <taxon>Clostridia</taxon>
        <taxon>Peptostreptococcales</taxon>
        <taxon>Filifactoraceae</taxon>
        <taxon>Peptoanaerobacter</taxon>
    </lineage>
</organism>
<dbReference type="GO" id="GO:0006298">
    <property type="term" value="P:mismatch repair"/>
    <property type="evidence" value="ECO:0007669"/>
    <property type="project" value="TreeGrafter"/>
</dbReference>
<evidence type="ECO:0000256" key="9">
    <source>
        <dbReference type="ARBA" id="ARBA00022801"/>
    </source>
</evidence>
<evidence type="ECO:0000256" key="11">
    <source>
        <dbReference type="RuleBase" id="RU003515"/>
    </source>
</evidence>
<evidence type="ECO:0000256" key="6">
    <source>
        <dbReference type="ARBA" id="ARBA00022722"/>
    </source>
</evidence>
<dbReference type="GO" id="GO:0043137">
    <property type="term" value="P:DNA replication, removal of RNA primer"/>
    <property type="evidence" value="ECO:0007669"/>
    <property type="project" value="TreeGrafter"/>
</dbReference>
<evidence type="ECO:0000256" key="7">
    <source>
        <dbReference type="ARBA" id="ARBA00022723"/>
    </source>
</evidence>
<dbReference type="HOGENOM" id="CLU_149321_0_0_9"/>
<comment type="subcellular location">
    <subcellularLocation>
        <location evidence="3">Cytoplasm</location>
    </subcellularLocation>
</comment>
<evidence type="ECO:0000256" key="1">
    <source>
        <dbReference type="ARBA" id="ARBA00000077"/>
    </source>
</evidence>
<comment type="similarity">
    <text evidence="4">Belongs to the RNase HII family. RnhC subfamily.</text>
</comment>
<evidence type="ECO:0000259" key="12">
    <source>
        <dbReference type="PROSITE" id="PS51975"/>
    </source>
</evidence>
<dbReference type="PATRIC" id="fig|796937.3.peg.1590"/>
<dbReference type="SUPFAM" id="SSF53098">
    <property type="entry name" value="Ribonuclease H-like"/>
    <property type="match status" value="1"/>
</dbReference>
<name>G9X1U4_9FIRM</name>
<evidence type="ECO:0000256" key="3">
    <source>
        <dbReference type="ARBA" id="ARBA00004496"/>
    </source>
</evidence>
<keyword evidence="5" id="KW-0963">Cytoplasm</keyword>
<gene>
    <name evidence="13" type="ORF">HMPREF9629_00367</name>
</gene>
<feature type="domain" description="RNase H type-2" evidence="12">
    <location>
        <begin position="79"/>
        <end position="145"/>
    </location>
</feature>
<evidence type="ECO:0000256" key="10">
    <source>
        <dbReference type="PROSITE-ProRule" id="PRU01319"/>
    </source>
</evidence>
<dbReference type="InterPro" id="IPR001352">
    <property type="entry name" value="RNase_HII/HIII"/>
</dbReference>